<keyword evidence="12" id="KW-1185">Reference proteome</keyword>
<dbReference type="Pfam" id="PF13444">
    <property type="entry name" value="Acetyltransf_5"/>
    <property type="match status" value="1"/>
</dbReference>
<dbReference type="PANTHER" id="PTHR37323">
    <property type="entry name" value="GCN5-RELATED N-ACETYLTRANSFERASE"/>
    <property type="match status" value="1"/>
</dbReference>
<dbReference type="InterPro" id="IPR052351">
    <property type="entry name" value="Ornithine_N-alpha-AT"/>
</dbReference>
<dbReference type="STRING" id="314265.R2601_25991"/>
<evidence type="ECO:0000256" key="10">
    <source>
        <dbReference type="ARBA" id="ARBA00047785"/>
    </source>
</evidence>
<dbReference type="InterPro" id="IPR016181">
    <property type="entry name" value="Acyl_CoA_acyltransferase"/>
</dbReference>
<organism evidence="11 12">
    <name type="scientific">Salipiger bermudensis (strain DSM 26914 / JCM 13377 / KCTC 12554 / HTCC2601)</name>
    <name type="common">Pelagibaca bermudensis</name>
    <dbReference type="NCBI Taxonomy" id="314265"/>
    <lineage>
        <taxon>Bacteria</taxon>
        <taxon>Pseudomonadati</taxon>
        <taxon>Pseudomonadota</taxon>
        <taxon>Alphaproteobacteria</taxon>
        <taxon>Rhodobacterales</taxon>
        <taxon>Roseobacteraceae</taxon>
        <taxon>Salipiger</taxon>
    </lineage>
</organism>
<evidence type="ECO:0000256" key="1">
    <source>
        <dbReference type="ARBA" id="ARBA00005189"/>
    </source>
</evidence>
<evidence type="ECO:0000256" key="8">
    <source>
        <dbReference type="ARBA" id="ARBA00039866"/>
    </source>
</evidence>
<comment type="pathway">
    <text evidence="1">Lipid metabolism.</text>
</comment>
<evidence type="ECO:0000256" key="7">
    <source>
        <dbReference type="ARBA" id="ARBA00039058"/>
    </source>
</evidence>
<accession>Q0FTJ7</accession>
<dbReference type="EMBL" id="AATQ01000006">
    <property type="protein sequence ID" value="EAU47455.1"/>
    <property type="molecule type" value="Genomic_DNA"/>
</dbReference>
<comment type="function">
    <text evidence="9">Catalyzes the first step in the biosynthesis of ornithine lipids, which are phosphorus-free membrane lipids. Catalyzes the 3-hydroxyacyl-acyl carrier protein-dependent acylation of ornithine to form lyso-ornithine lipid (LOL).</text>
</comment>
<dbReference type="SUPFAM" id="SSF55729">
    <property type="entry name" value="Acyl-CoA N-acyltransferases (Nat)"/>
    <property type="match status" value="1"/>
</dbReference>
<dbReference type="EC" id="2.3.2.30" evidence="7"/>
<evidence type="ECO:0000256" key="2">
    <source>
        <dbReference type="ARBA" id="ARBA00022516"/>
    </source>
</evidence>
<dbReference type="eggNOG" id="COG3176">
    <property type="taxonomic scope" value="Bacteria"/>
</dbReference>
<evidence type="ECO:0000256" key="9">
    <source>
        <dbReference type="ARBA" id="ARBA00045724"/>
    </source>
</evidence>
<comment type="caution">
    <text evidence="11">The sequence shown here is derived from an EMBL/GenBank/DDBJ whole genome shotgun (WGS) entry which is preliminary data.</text>
</comment>
<protein>
    <recommendedName>
        <fullName evidence="8">L-ornithine N(alpha)-acyltransferase</fullName>
        <ecNumber evidence="7">2.3.2.30</ecNumber>
    </recommendedName>
</protein>
<keyword evidence="3" id="KW-0808">Transferase</keyword>
<dbReference type="GO" id="GO:0043810">
    <property type="term" value="F:ornithine-acyl [acyl carrier protein] N-acyltransferase activity"/>
    <property type="evidence" value="ECO:0007669"/>
    <property type="project" value="UniProtKB-EC"/>
</dbReference>
<dbReference type="PANTHER" id="PTHR37323:SF1">
    <property type="entry name" value="L-ORNITHINE N(ALPHA)-ACYLTRANSFERASE"/>
    <property type="match status" value="1"/>
</dbReference>
<dbReference type="HOGENOM" id="CLU_058962_1_1_5"/>
<name>Q0FTJ7_SALBH</name>
<dbReference type="RefSeq" id="WP_007800877.1">
    <property type="nucleotide sequence ID" value="NZ_DS022276.1"/>
</dbReference>
<evidence type="ECO:0000256" key="5">
    <source>
        <dbReference type="ARBA" id="ARBA00023315"/>
    </source>
</evidence>
<sequence>MATFGESDGAAEDSGDVLLQRGRYRVRLASGPEDLARAQALRGRAFLGPDGPADVDAFDPLCRHVLIEEVGDGTLFACFRYFWLDDGAAIGTSYSAQYYDLSRLEGFGGPMLELGRFCLRPGSGDPDVLRLAWGAITGLVDAGGARLLFGCASFAGTDPSPFAPAFAHLAARHLAPARWQIRRRAEETVGFPQQGADARRAMSLMPPLLRTYLGMGGWVSDHAVIDRAMNTLHVFTGVEVAAIPPARAKALRAIAG</sequence>
<dbReference type="GO" id="GO:0006629">
    <property type="term" value="P:lipid metabolic process"/>
    <property type="evidence" value="ECO:0007669"/>
    <property type="project" value="UniProtKB-KW"/>
</dbReference>
<proteinExistence type="inferred from homology"/>
<keyword evidence="5" id="KW-0012">Acyltransferase</keyword>
<evidence type="ECO:0000256" key="6">
    <source>
        <dbReference type="ARBA" id="ARBA00038095"/>
    </source>
</evidence>
<comment type="catalytic activity">
    <reaction evidence="10">
        <text>a (3R)-hydroxyacyl-[ACP] + L-ornithine = a lyso-ornithine lipid + holo-[ACP] + H(+)</text>
        <dbReference type="Rhea" id="RHEA:20633"/>
        <dbReference type="Rhea" id="RHEA-COMP:9685"/>
        <dbReference type="Rhea" id="RHEA-COMP:9945"/>
        <dbReference type="ChEBI" id="CHEBI:15378"/>
        <dbReference type="ChEBI" id="CHEBI:46911"/>
        <dbReference type="ChEBI" id="CHEBI:64479"/>
        <dbReference type="ChEBI" id="CHEBI:78827"/>
        <dbReference type="ChEBI" id="CHEBI:138482"/>
        <dbReference type="EC" id="2.3.2.30"/>
    </reaction>
    <physiologicalReaction direction="left-to-right" evidence="10">
        <dbReference type="Rhea" id="RHEA:20634"/>
    </physiologicalReaction>
</comment>
<gene>
    <name evidence="11" type="ORF">R2601_25991</name>
</gene>
<keyword evidence="4" id="KW-0443">Lipid metabolism</keyword>
<evidence type="ECO:0000256" key="3">
    <source>
        <dbReference type="ARBA" id="ARBA00022679"/>
    </source>
</evidence>
<comment type="similarity">
    <text evidence="6">Belongs to the acetyltransferase family. OlsB subfamily.</text>
</comment>
<keyword evidence="2" id="KW-0444">Lipid biosynthesis</keyword>
<dbReference type="AlphaFoldDB" id="Q0FTJ7"/>
<dbReference type="Proteomes" id="UP000006230">
    <property type="component" value="Unassembled WGS sequence"/>
</dbReference>
<evidence type="ECO:0000256" key="4">
    <source>
        <dbReference type="ARBA" id="ARBA00023098"/>
    </source>
</evidence>
<reference evidence="11 12" key="1">
    <citation type="journal article" date="2010" name="J. Bacteriol.">
        <title>Genome sequences of Pelagibaca bermudensis HTCC2601T and Maritimibacter alkaliphilus HTCC2654T, the type strains of two marine Roseobacter genera.</title>
        <authorList>
            <person name="Thrash J.C."/>
            <person name="Cho J.C."/>
            <person name="Ferriera S."/>
            <person name="Johnson J."/>
            <person name="Vergin K.L."/>
            <person name="Giovannoni S.J."/>
        </authorList>
    </citation>
    <scope>NUCLEOTIDE SEQUENCE [LARGE SCALE GENOMIC DNA]</scope>
    <source>
        <strain evidence="12">DSM 26914 / JCM 13377 / KCTC 12554 / HTCC2601</strain>
    </source>
</reference>
<evidence type="ECO:0000313" key="11">
    <source>
        <dbReference type="EMBL" id="EAU47455.1"/>
    </source>
</evidence>
<evidence type="ECO:0000313" key="12">
    <source>
        <dbReference type="Proteomes" id="UP000006230"/>
    </source>
</evidence>